<comment type="caution">
    <text evidence="1">The sequence shown here is derived from an EMBL/GenBank/DDBJ whole genome shotgun (WGS) entry which is preliminary data.</text>
</comment>
<reference evidence="1 2" key="1">
    <citation type="submission" date="2018-03" db="EMBL/GenBank/DDBJ databases">
        <title>Bacillus urumqiensis sp. nov., a moderately haloalkaliphilic bacterium isolated from a salt lake.</title>
        <authorList>
            <person name="Zhao B."/>
            <person name="Liao Z."/>
        </authorList>
    </citation>
    <scope>NUCLEOTIDE SEQUENCE [LARGE SCALE GENOMIC DNA]</scope>
    <source>
        <strain evidence="1 2">BZ-SZ-XJ18</strain>
    </source>
</reference>
<name>A0A2P6MKN5_ALKUR</name>
<sequence>MAEDNDLRHGLINRPEMFHEGEKWVVLPGRFPPYWFKALSRKQKKQHTDAWRAHRSLPWSRWDVFQFHQPAVTSAKNLALLLGETPPVIPELPIYDVRETALSAETIHAVPKADRGMAVKSAARAVVEGKIPNNEADVHRFLRREGWIS</sequence>
<dbReference type="AlphaFoldDB" id="A0A2P6MKN5"/>
<accession>A0A2P6MKN5</accession>
<protein>
    <submittedName>
        <fullName evidence="1">Uncharacterized protein</fullName>
    </submittedName>
</protein>
<evidence type="ECO:0000313" key="1">
    <source>
        <dbReference type="EMBL" id="PRO66838.1"/>
    </source>
</evidence>
<proteinExistence type="predicted"/>
<keyword evidence="2" id="KW-1185">Reference proteome</keyword>
<organism evidence="1 2">
    <name type="scientific">Alkalicoccus urumqiensis</name>
    <name type="common">Bacillus urumqiensis</name>
    <dbReference type="NCBI Taxonomy" id="1548213"/>
    <lineage>
        <taxon>Bacteria</taxon>
        <taxon>Bacillati</taxon>
        <taxon>Bacillota</taxon>
        <taxon>Bacilli</taxon>
        <taxon>Bacillales</taxon>
        <taxon>Bacillaceae</taxon>
        <taxon>Alkalicoccus</taxon>
    </lineage>
</organism>
<evidence type="ECO:0000313" key="2">
    <source>
        <dbReference type="Proteomes" id="UP000243650"/>
    </source>
</evidence>
<dbReference type="EMBL" id="PVNS01000002">
    <property type="protein sequence ID" value="PRO66838.1"/>
    <property type="molecule type" value="Genomic_DNA"/>
</dbReference>
<dbReference type="Proteomes" id="UP000243650">
    <property type="component" value="Unassembled WGS sequence"/>
</dbReference>
<gene>
    <name evidence="1" type="ORF">C6I21_02635</name>
</gene>